<dbReference type="OrthoDB" id="9857421at2"/>
<feature type="region of interest" description="Disordered" evidence="1">
    <location>
        <begin position="33"/>
        <end position="60"/>
    </location>
</feature>
<organism evidence="3 4">
    <name type="scientific">Algoriphagus halophilus</name>
    <dbReference type="NCBI Taxonomy" id="226505"/>
    <lineage>
        <taxon>Bacteria</taxon>
        <taxon>Pseudomonadati</taxon>
        <taxon>Bacteroidota</taxon>
        <taxon>Cytophagia</taxon>
        <taxon>Cytophagales</taxon>
        <taxon>Cyclobacteriaceae</taxon>
        <taxon>Algoriphagus</taxon>
    </lineage>
</organism>
<dbReference type="PROSITE" id="PS51257">
    <property type="entry name" value="PROKAR_LIPOPROTEIN"/>
    <property type="match status" value="1"/>
</dbReference>
<evidence type="ECO:0008006" key="5">
    <source>
        <dbReference type="Google" id="ProtNLM"/>
    </source>
</evidence>
<sequence>MKNFKKNYVAFILIFFQLILVTACHLDDENTSIKPTDETGFSKPDLPVPGEGKKDPTSGENTALVGDGWAIAKDIPLSFGAETIFGESSEVHSYKATVINGVVGGSFEAFNYDKNGVMRKDAKGNVTCVVFQKDCKTVRMTGIITESTDPFYIGKYAIWTVVDNGDELDQTTDLRYGVPEATALYHCSNGYSLDYFSEGLFLTTEGDIKVECKACDD</sequence>
<evidence type="ECO:0000256" key="1">
    <source>
        <dbReference type="SAM" id="MobiDB-lite"/>
    </source>
</evidence>
<feature type="chain" id="PRO_5013337429" description="Lipoprotein" evidence="2">
    <location>
        <begin position="27"/>
        <end position="217"/>
    </location>
</feature>
<keyword evidence="2" id="KW-0732">Signal</keyword>
<feature type="signal peptide" evidence="2">
    <location>
        <begin position="1"/>
        <end position="26"/>
    </location>
</feature>
<dbReference type="EMBL" id="FSRC01000002">
    <property type="protein sequence ID" value="SIN99129.1"/>
    <property type="molecule type" value="Genomic_DNA"/>
</dbReference>
<evidence type="ECO:0000313" key="4">
    <source>
        <dbReference type="Proteomes" id="UP000185221"/>
    </source>
</evidence>
<dbReference type="RefSeq" id="WP_074225556.1">
    <property type="nucleotide sequence ID" value="NZ_FSRC01000002.1"/>
</dbReference>
<dbReference type="AlphaFoldDB" id="A0A1N6FUY3"/>
<evidence type="ECO:0000313" key="3">
    <source>
        <dbReference type="EMBL" id="SIN99129.1"/>
    </source>
</evidence>
<dbReference type="STRING" id="226505.SAMN05444394_2751"/>
<name>A0A1N6FUY3_9BACT</name>
<accession>A0A1N6FUY3</accession>
<proteinExistence type="predicted"/>
<gene>
    <name evidence="3" type="ORF">SAMN05444394_2751</name>
</gene>
<reference evidence="4" key="1">
    <citation type="submission" date="2016-11" db="EMBL/GenBank/DDBJ databases">
        <authorList>
            <person name="Varghese N."/>
            <person name="Submissions S."/>
        </authorList>
    </citation>
    <scope>NUCLEOTIDE SEQUENCE [LARGE SCALE GENOMIC DNA]</scope>
    <source>
        <strain evidence="4">DSM 15292</strain>
    </source>
</reference>
<dbReference type="Proteomes" id="UP000185221">
    <property type="component" value="Unassembled WGS sequence"/>
</dbReference>
<evidence type="ECO:0000256" key="2">
    <source>
        <dbReference type="SAM" id="SignalP"/>
    </source>
</evidence>
<protein>
    <recommendedName>
        <fullName evidence="5">Lipoprotein</fullName>
    </recommendedName>
</protein>
<keyword evidence="4" id="KW-1185">Reference proteome</keyword>